<dbReference type="Pfam" id="PF02560">
    <property type="entry name" value="Cyanate_lyase"/>
    <property type="match status" value="1"/>
</dbReference>
<comment type="caution">
    <text evidence="6">The sequence shown here is derived from an EMBL/GenBank/DDBJ whole genome shotgun (WGS) entry which is preliminary data.</text>
</comment>
<dbReference type="SUPFAM" id="SSF55234">
    <property type="entry name" value="Cyanase C-terminal domain"/>
    <property type="match status" value="1"/>
</dbReference>
<accession>A0A5N5UIR2</accession>
<gene>
    <name evidence="3 6" type="primary">cynS</name>
    <name evidence="5" type="ORF">DM867_10460</name>
    <name evidence="7" type="ORF">DMP03_03275</name>
    <name evidence="6" type="ORF">DP108_10205</name>
</gene>
<dbReference type="InterPro" id="IPR003712">
    <property type="entry name" value="Cyanate_lyase_C"/>
</dbReference>
<dbReference type="PANTHER" id="PTHR34186:SF2">
    <property type="entry name" value="CYANATE HYDRATASE"/>
    <property type="match status" value="1"/>
</dbReference>
<comment type="catalytic activity">
    <reaction evidence="3">
        <text>cyanate + hydrogencarbonate + 3 H(+) = NH4(+) + 2 CO2</text>
        <dbReference type="Rhea" id="RHEA:11120"/>
        <dbReference type="ChEBI" id="CHEBI:15378"/>
        <dbReference type="ChEBI" id="CHEBI:16526"/>
        <dbReference type="ChEBI" id="CHEBI:17544"/>
        <dbReference type="ChEBI" id="CHEBI:28938"/>
        <dbReference type="ChEBI" id="CHEBI:29195"/>
        <dbReference type="EC" id="4.2.1.104"/>
    </reaction>
</comment>
<accession>A0A5N5UF86</accession>
<protein>
    <recommendedName>
        <fullName evidence="3">Cyanate hydratase</fullName>
        <shortName evidence="3">Cyanase</shortName>
        <ecNumber evidence="3">4.2.1.104</ecNumber>
    </recommendedName>
    <alternativeName>
        <fullName evidence="3">Cyanate hydrolase</fullName>
    </alternativeName>
    <alternativeName>
        <fullName evidence="3">Cyanate lyase</fullName>
    </alternativeName>
</protein>
<feature type="active site" evidence="3">
    <location>
        <position position="96"/>
    </location>
</feature>
<dbReference type="CDD" id="cd00559">
    <property type="entry name" value="Cyanase_C"/>
    <property type="match status" value="1"/>
</dbReference>
<reference evidence="8 9" key="1">
    <citation type="submission" date="2019-10" db="EMBL/GenBank/DDBJ databases">
        <title>Unraveling microbial dark matter from salterns through culturing: the case of the genus Halosegnis.</title>
        <authorList>
            <person name="Duran-Viseras A."/>
            <person name="Andrei A.-S."/>
            <person name="Vera-Gargallo B."/>
            <person name="Ghai R."/>
            <person name="Sanchez-Porro C."/>
            <person name="Ventosa A."/>
        </authorList>
    </citation>
    <scope>NUCLEOTIDE SEQUENCE [LARGE SCALE GENOMIC DNA]</scope>
    <source>
        <strain evidence="7 9">F17-44</strain>
        <strain evidence="5 10">F18-79</strain>
        <strain evidence="6 8">F19-13</strain>
    </source>
</reference>
<feature type="active site" evidence="3">
    <location>
        <position position="93"/>
    </location>
</feature>
<comment type="function">
    <text evidence="1 3">Catalyzes the reaction of cyanate with bicarbonate to produce ammonia and carbon dioxide.</text>
</comment>
<dbReference type="Proteomes" id="UP000326865">
    <property type="component" value="Unassembled WGS sequence"/>
</dbReference>
<dbReference type="EMBL" id="QJOW01000001">
    <property type="protein sequence ID" value="KAB7518391.1"/>
    <property type="molecule type" value="Genomic_DNA"/>
</dbReference>
<dbReference type="AlphaFoldDB" id="A0A5N5UF86"/>
<dbReference type="HAMAP" id="MF_00535">
    <property type="entry name" value="Cyanate_hydrat"/>
    <property type="match status" value="1"/>
</dbReference>
<evidence type="ECO:0000259" key="4">
    <source>
        <dbReference type="SMART" id="SM01116"/>
    </source>
</evidence>
<proteinExistence type="inferred from homology"/>
<evidence type="ECO:0000313" key="9">
    <source>
        <dbReference type="Proteomes" id="UP000326302"/>
    </source>
</evidence>
<dbReference type="Gene3D" id="1.10.260.40">
    <property type="entry name" value="lambda repressor-like DNA-binding domains"/>
    <property type="match status" value="1"/>
</dbReference>
<dbReference type="NCBIfam" id="NF002773">
    <property type="entry name" value="PRK02866.1"/>
    <property type="match status" value="1"/>
</dbReference>
<dbReference type="InterPro" id="IPR008076">
    <property type="entry name" value="Cyanase"/>
</dbReference>
<feature type="domain" description="Cyanate lyase C-terminal" evidence="4">
    <location>
        <begin position="80"/>
        <end position="152"/>
    </location>
</feature>
<evidence type="ECO:0000256" key="1">
    <source>
        <dbReference type="ARBA" id="ARBA00003561"/>
    </source>
</evidence>
<dbReference type="PRINTS" id="PR01693">
    <property type="entry name" value="CYANASE"/>
</dbReference>
<sequence length="152" mass="17189">MTGMLSRADATARLKQAKHEQDLDFVDLTDAIDRDEVWTASLVFGDVSASEAEARALCTRLDIEDEAVVAALQREPYKGDEEATIPSDPMLYRLYEIPQVYGDAIKACVHEEFGDGIMSAIDFECHVDRVDHNDGDRVRITYEGKFLPYKKW</sequence>
<accession>A0A5N5U4E5</accession>
<keyword evidence="10" id="KW-1185">Reference proteome</keyword>
<dbReference type="InterPro" id="IPR036581">
    <property type="entry name" value="Cyanate_lyase_C_sf"/>
</dbReference>
<dbReference type="Proteomes" id="UP000326302">
    <property type="component" value="Unassembled WGS sequence"/>
</dbReference>
<dbReference type="EMBL" id="QMDY01000005">
    <property type="protein sequence ID" value="KAB7517376.1"/>
    <property type="molecule type" value="Genomic_DNA"/>
</dbReference>
<dbReference type="PIRSF" id="PIRSF001263">
    <property type="entry name" value="Cyanate_hydratas"/>
    <property type="match status" value="1"/>
</dbReference>
<dbReference type="GO" id="GO:0003677">
    <property type="term" value="F:DNA binding"/>
    <property type="evidence" value="ECO:0007669"/>
    <property type="project" value="InterPro"/>
</dbReference>
<evidence type="ECO:0000313" key="6">
    <source>
        <dbReference type="EMBL" id="KAB7517376.1"/>
    </source>
</evidence>
<dbReference type="Gene3D" id="3.30.1160.10">
    <property type="entry name" value="Cyanate lyase, C-terminal domain"/>
    <property type="match status" value="1"/>
</dbReference>
<comment type="similarity">
    <text evidence="3">Belongs to the cyanase family.</text>
</comment>
<evidence type="ECO:0000256" key="2">
    <source>
        <dbReference type="ARBA" id="ARBA00023239"/>
    </source>
</evidence>
<dbReference type="PANTHER" id="PTHR34186">
    <property type="entry name" value="CYANATE HYDRATASE"/>
    <property type="match status" value="1"/>
</dbReference>
<dbReference type="NCBIfam" id="TIGR00673">
    <property type="entry name" value="cynS"/>
    <property type="match status" value="1"/>
</dbReference>
<dbReference type="SMART" id="SM01116">
    <property type="entry name" value="Cyanate_lyase"/>
    <property type="match status" value="1"/>
</dbReference>
<feature type="active site" evidence="3">
    <location>
        <position position="119"/>
    </location>
</feature>
<dbReference type="GO" id="GO:0008824">
    <property type="term" value="F:cyanate hydratase activity"/>
    <property type="evidence" value="ECO:0007669"/>
    <property type="project" value="UniProtKB-UniRule"/>
</dbReference>
<dbReference type="InterPro" id="IPR010982">
    <property type="entry name" value="Lambda_DNA-bd_dom_sf"/>
</dbReference>
<evidence type="ECO:0000313" key="7">
    <source>
        <dbReference type="EMBL" id="KAB7518391.1"/>
    </source>
</evidence>
<dbReference type="EMBL" id="QKKZ01000004">
    <property type="protein sequence ID" value="KAB7513393.1"/>
    <property type="molecule type" value="Genomic_DNA"/>
</dbReference>
<evidence type="ECO:0000313" key="8">
    <source>
        <dbReference type="Proteomes" id="UP000326207"/>
    </source>
</evidence>
<evidence type="ECO:0000313" key="5">
    <source>
        <dbReference type="EMBL" id="KAB7513393.1"/>
    </source>
</evidence>
<evidence type="ECO:0000256" key="3">
    <source>
        <dbReference type="HAMAP-Rule" id="MF_00535"/>
    </source>
</evidence>
<evidence type="ECO:0000313" key="10">
    <source>
        <dbReference type="Proteomes" id="UP000326865"/>
    </source>
</evidence>
<keyword evidence="2 3" id="KW-0456">Lyase</keyword>
<dbReference type="EC" id="4.2.1.104" evidence="3"/>
<organism evidence="6 8">
    <name type="scientific">Halosegnis rubeus</name>
    <dbReference type="NCBI Taxonomy" id="2212850"/>
    <lineage>
        <taxon>Archaea</taxon>
        <taxon>Methanobacteriati</taxon>
        <taxon>Methanobacteriota</taxon>
        <taxon>Stenosarchaea group</taxon>
        <taxon>Halobacteria</taxon>
        <taxon>Halobacteriales</taxon>
        <taxon>Natronomonadaceae</taxon>
        <taxon>Halosegnis</taxon>
    </lineage>
</organism>
<name>A0A5N5UF86_9EURY</name>
<dbReference type="Proteomes" id="UP000326207">
    <property type="component" value="Unassembled WGS sequence"/>
</dbReference>
<dbReference type="SUPFAM" id="SSF47413">
    <property type="entry name" value="lambda repressor-like DNA-binding domains"/>
    <property type="match status" value="1"/>
</dbReference>